<dbReference type="AlphaFoldDB" id="A0A3B0U061"/>
<feature type="non-terminal residue" evidence="1">
    <location>
        <position position="56"/>
    </location>
</feature>
<evidence type="ECO:0000313" key="1">
    <source>
        <dbReference type="EMBL" id="VAW14194.1"/>
    </source>
</evidence>
<dbReference type="EMBL" id="UOEN01000207">
    <property type="protein sequence ID" value="VAW14194.1"/>
    <property type="molecule type" value="Genomic_DNA"/>
</dbReference>
<protein>
    <submittedName>
        <fullName evidence="1">Uncharacterized protein</fullName>
    </submittedName>
</protein>
<name>A0A3B0U061_9ZZZZ</name>
<reference evidence="1" key="1">
    <citation type="submission" date="2018-06" db="EMBL/GenBank/DDBJ databases">
        <authorList>
            <person name="Zhirakovskaya E."/>
        </authorList>
    </citation>
    <scope>NUCLEOTIDE SEQUENCE</scope>
</reference>
<gene>
    <name evidence="1" type="ORF">MNBD_BACTEROID05-583</name>
</gene>
<accession>A0A3B0U061</accession>
<sequence>MNIFDRKQTQFELFPGSNRDSDTNTSKKALVLKDLTLSQENIIVLIIVSVMVCILF</sequence>
<organism evidence="1">
    <name type="scientific">hydrothermal vent metagenome</name>
    <dbReference type="NCBI Taxonomy" id="652676"/>
    <lineage>
        <taxon>unclassified sequences</taxon>
        <taxon>metagenomes</taxon>
        <taxon>ecological metagenomes</taxon>
    </lineage>
</organism>
<proteinExistence type="predicted"/>